<reference evidence="3" key="1">
    <citation type="submission" date="2022-11" db="UniProtKB">
        <authorList>
            <consortium name="WormBaseParasite"/>
        </authorList>
    </citation>
    <scope>IDENTIFICATION</scope>
</reference>
<proteinExistence type="predicted"/>
<dbReference type="AlphaFoldDB" id="A0A914S767"/>
<evidence type="ECO:0000313" key="3">
    <source>
        <dbReference type="WBParaSite" id="PEQ_0001427301-mRNA-1"/>
    </source>
</evidence>
<feature type="transmembrane region" description="Helical" evidence="1">
    <location>
        <begin position="56"/>
        <end position="79"/>
    </location>
</feature>
<name>A0A914S767_PAREQ</name>
<protein>
    <submittedName>
        <fullName evidence="3">Uncharacterized protein</fullName>
    </submittedName>
</protein>
<evidence type="ECO:0000256" key="1">
    <source>
        <dbReference type="SAM" id="Phobius"/>
    </source>
</evidence>
<keyword evidence="1" id="KW-0812">Transmembrane</keyword>
<keyword evidence="1" id="KW-0472">Membrane</keyword>
<keyword evidence="2" id="KW-1185">Reference proteome</keyword>
<keyword evidence="1" id="KW-1133">Transmembrane helix</keyword>
<dbReference type="WBParaSite" id="PEQ_0001427301-mRNA-1">
    <property type="protein sequence ID" value="PEQ_0001427301-mRNA-1"/>
    <property type="gene ID" value="PEQ_0001427301"/>
</dbReference>
<organism evidence="2 3">
    <name type="scientific">Parascaris equorum</name>
    <name type="common">Equine roundworm</name>
    <dbReference type="NCBI Taxonomy" id="6256"/>
    <lineage>
        <taxon>Eukaryota</taxon>
        <taxon>Metazoa</taxon>
        <taxon>Ecdysozoa</taxon>
        <taxon>Nematoda</taxon>
        <taxon>Chromadorea</taxon>
        <taxon>Rhabditida</taxon>
        <taxon>Spirurina</taxon>
        <taxon>Ascaridomorpha</taxon>
        <taxon>Ascaridoidea</taxon>
        <taxon>Ascarididae</taxon>
        <taxon>Parascaris</taxon>
    </lineage>
</organism>
<evidence type="ECO:0000313" key="2">
    <source>
        <dbReference type="Proteomes" id="UP000887564"/>
    </source>
</evidence>
<sequence length="133" mass="15586">MMEVQPRRRFVNTYTTSPRLKALRDAQLREALGITRGQRPINEESFQEFFSLRQPIWMVFWITVAVPFDGFLTGFNGLLLAKKYMSRSGACLKPERSGFAHMEPERFEASSSFLQRVPVRKGRGFRNDNRFLY</sequence>
<accession>A0A914S767</accession>
<dbReference type="Proteomes" id="UP000887564">
    <property type="component" value="Unplaced"/>
</dbReference>